<keyword evidence="2" id="KW-0812">Transmembrane</keyword>
<dbReference type="Pfam" id="PF20152">
    <property type="entry name" value="DUF6534"/>
    <property type="match status" value="1"/>
</dbReference>
<accession>A0AAW0FWB0</accession>
<reference evidence="4 5" key="1">
    <citation type="submission" date="2022-09" db="EMBL/GenBank/DDBJ databases">
        <authorList>
            <person name="Palmer J.M."/>
        </authorList>
    </citation>
    <scope>NUCLEOTIDE SEQUENCE [LARGE SCALE GENOMIC DNA]</scope>
    <source>
        <strain evidence="4 5">DSM 7382</strain>
    </source>
</reference>
<dbReference type="AlphaFoldDB" id="A0AAW0FWB0"/>
<dbReference type="EMBL" id="JASBNA010000029">
    <property type="protein sequence ID" value="KAK7683684.1"/>
    <property type="molecule type" value="Genomic_DNA"/>
</dbReference>
<dbReference type="InterPro" id="IPR045339">
    <property type="entry name" value="DUF6534"/>
</dbReference>
<evidence type="ECO:0000313" key="4">
    <source>
        <dbReference type="EMBL" id="KAK7683684.1"/>
    </source>
</evidence>
<dbReference type="Proteomes" id="UP001385951">
    <property type="component" value="Unassembled WGS sequence"/>
</dbReference>
<feature type="transmembrane region" description="Helical" evidence="2">
    <location>
        <begin position="12"/>
        <end position="36"/>
    </location>
</feature>
<dbReference type="PANTHER" id="PTHR40465:SF1">
    <property type="entry name" value="DUF6534 DOMAIN-CONTAINING PROTEIN"/>
    <property type="match status" value="1"/>
</dbReference>
<keyword evidence="2" id="KW-1133">Transmembrane helix</keyword>
<evidence type="ECO:0000313" key="5">
    <source>
        <dbReference type="Proteomes" id="UP001385951"/>
    </source>
</evidence>
<evidence type="ECO:0000256" key="1">
    <source>
        <dbReference type="SAM" id="MobiDB-lite"/>
    </source>
</evidence>
<gene>
    <name evidence="4" type="ORF">QCA50_013060</name>
</gene>
<feature type="domain" description="DUF6534" evidence="3">
    <location>
        <begin position="169"/>
        <end position="254"/>
    </location>
</feature>
<protein>
    <recommendedName>
        <fullName evidence="3">DUF6534 domain-containing protein</fullName>
    </recommendedName>
</protein>
<sequence>MEQFPPVTSVVGGFIEGIGIANMFFGISVSQAYVYYKQWDHDPIWMKCLAATVILLETCNTVFVQRQQYFYSVLAIENPLLLLRIDWSIPTAVAFGMVLETIVQGFYVHRMWKFTRNICLTAATAFLLLCRYAFFLLLIVVLCTSSTWEEYENRIATRPALLTTGSLIVLSDAMIATTMGLYLHRRQSHLKRTQGIVSWLILYSVSTGAILVAMSICSLISYLAQPKSLLYCAFIMLYDRTLANAFFGALNARHLLHTKVDESVTIGGTSYRSDVNPRLSAHELQKVRANPVAPNHHVHVQITKDTEVITDSENASSKDGSMMVFKPSHSYE</sequence>
<feature type="transmembrane region" description="Helical" evidence="2">
    <location>
        <begin position="120"/>
        <end position="148"/>
    </location>
</feature>
<name>A0AAW0FWB0_9APHY</name>
<feature type="transmembrane region" description="Helical" evidence="2">
    <location>
        <begin position="87"/>
        <end position="108"/>
    </location>
</feature>
<feature type="region of interest" description="Disordered" evidence="1">
    <location>
        <begin position="313"/>
        <end position="332"/>
    </location>
</feature>
<comment type="caution">
    <text evidence="4">The sequence shown here is derived from an EMBL/GenBank/DDBJ whole genome shotgun (WGS) entry which is preliminary data.</text>
</comment>
<organism evidence="4 5">
    <name type="scientific">Cerrena zonata</name>
    <dbReference type="NCBI Taxonomy" id="2478898"/>
    <lineage>
        <taxon>Eukaryota</taxon>
        <taxon>Fungi</taxon>
        <taxon>Dikarya</taxon>
        <taxon>Basidiomycota</taxon>
        <taxon>Agaricomycotina</taxon>
        <taxon>Agaricomycetes</taxon>
        <taxon>Polyporales</taxon>
        <taxon>Cerrenaceae</taxon>
        <taxon>Cerrena</taxon>
    </lineage>
</organism>
<feature type="transmembrane region" description="Helical" evidence="2">
    <location>
        <begin position="228"/>
        <end position="250"/>
    </location>
</feature>
<evidence type="ECO:0000256" key="2">
    <source>
        <dbReference type="SAM" id="Phobius"/>
    </source>
</evidence>
<feature type="transmembrane region" description="Helical" evidence="2">
    <location>
        <begin position="196"/>
        <end position="222"/>
    </location>
</feature>
<feature type="transmembrane region" description="Helical" evidence="2">
    <location>
        <begin position="160"/>
        <end position="184"/>
    </location>
</feature>
<keyword evidence="2" id="KW-0472">Membrane</keyword>
<proteinExistence type="predicted"/>
<dbReference type="PANTHER" id="PTHR40465">
    <property type="entry name" value="CHROMOSOME 1, WHOLE GENOME SHOTGUN SEQUENCE"/>
    <property type="match status" value="1"/>
</dbReference>
<keyword evidence="5" id="KW-1185">Reference proteome</keyword>
<evidence type="ECO:0000259" key="3">
    <source>
        <dbReference type="Pfam" id="PF20152"/>
    </source>
</evidence>